<feature type="domain" description="Cytochrome P460" evidence="2">
    <location>
        <begin position="41"/>
        <end position="170"/>
    </location>
</feature>
<evidence type="ECO:0000313" key="3">
    <source>
        <dbReference type="EMBL" id="CUS34254.1"/>
    </source>
</evidence>
<protein>
    <recommendedName>
        <fullName evidence="2">Cytochrome P460 domain-containing protein</fullName>
    </recommendedName>
</protein>
<accession>A0A0S4LBQ4</accession>
<gene>
    <name evidence="3" type="ORF">COMA1_11601</name>
</gene>
<evidence type="ECO:0000256" key="1">
    <source>
        <dbReference type="SAM" id="SignalP"/>
    </source>
</evidence>
<dbReference type="AlphaFoldDB" id="A0A0S4LBQ4"/>
<sequence>MTLKNWSLALCAVAILGFAEVGSAETGSAQVRLKDGEPALPVGYRNGPKFLTEIQRPDIKQVRELFINAVGAATKAGQPFPNGTVLVMELYKVKLDGETPVIGPDGKLMKGDLAKIFVMEKGEGWGQEVPENLRTGHWVFAAYGPDGKALSEDFSKCRGCHAPLTMKDFVPRYDEYFEKRVAR</sequence>
<dbReference type="CDD" id="cd20716">
    <property type="entry name" value="cyt_P460_fam"/>
    <property type="match status" value="1"/>
</dbReference>
<dbReference type="EMBL" id="CZQA01000001">
    <property type="protein sequence ID" value="CUS34254.1"/>
    <property type="molecule type" value="Genomic_DNA"/>
</dbReference>
<dbReference type="InterPro" id="IPR032033">
    <property type="entry name" value="Cytochrome_P460"/>
</dbReference>
<dbReference type="Gene3D" id="3.50.70.20">
    <property type="entry name" value="Cytochrome P460"/>
    <property type="match status" value="1"/>
</dbReference>
<organism evidence="3 4">
    <name type="scientific">Candidatus Nitrospira nitrosa</name>
    <dbReference type="NCBI Taxonomy" id="1742972"/>
    <lineage>
        <taxon>Bacteria</taxon>
        <taxon>Pseudomonadati</taxon>
        <taxon>Nitrospirota</taxon>
        <taxon>Nitrospiria</taxon>
        <taxon>Nitrospirales</taxon>
        <taxon>Nitrospiraceae</taxon>
        <taxon>Nitrospira</taxon>
    </lineage>
</organism>
<dbReference type="STRING" id="1742972.COMA1_11601"/>
<proteinExistence type="predicted"/>
<dbReference type="Proteomes" id="UP000199032">
    <property type="component" value="Unassembled WGS sequence"/>
</dbReference>
<feature type="chain" id="PRO_5006623906" description="Cytochrome P460 domain-containing protein" evidence="1">
    <location>
        <begin position="24"/>
        <end position="183"/>
    </location>
</feature>
<feature type="signal peptide" evidence="1">
    <location>
        <begin position="1"/>
        <end position="23"/>
    </location>
</feature>
<keyword evidence="4" id="KW-1185">Reference proteome</keyword>
<keyword evidence="1" id="KW-0732">Signal</keyword>
<name>A0A0S4LBQ4_9BACT</name>
<dbReference type="InterPro" id="IPR038142">
    <property type="entry name" value="Cytochrome_P460_sp"/>
</dbReference>
<evidence type="ECO:0000313" key="4">
    <source>
        <dbReference type="Proteomes" id="UP000199032"/>
    </source>
</evidence>
<dbReference type="OrthoDB" id="9796416at2"/>
<evidence type="ECO:0000259" key="2">
    <source>
        <dbReference type="Pfam" id="PF16694"/>
    </source>
</evidence>
<dbReference type="RefSeq" id="WP_090746099.1">
    <property type="nucleotide sequence ID" value="NZ_CZQA01000001.1"/>
</dbReference>
<dbReference type="Pfam" id="PF16694">
    <property type="entry name" value="Cytochrome_P460"/>
    <property type="match status" value="1"/>
</dbReference>
<reference evidence="3 4" key="1">
    <citation type="submission" date="2015-10" db="EMBL/GenBank/DDBJ databases">
        <authorList>
            <person name="Gilbert D.G."/>
        </authorList>
    </citation>
    <scope>NUCLEOTIDE SEQUENCE [LARGE SCALE GENOMIC DNA]</scope>
    <source>
        <strain evidence="3">COMA1</strain>
    </source>
</reference>